<dbReference type="EMBL" id="JAAMAY010000030">
    <property type="protein sequence ID" value="NTC29923.1"/>
    <property type="molecule type" value="Genomic_DNA"/>
</dbReference>
<reference evidence="2" key="2">
    <citation type="submission" date="2020-02" db="EMBL/GenBank/DDBJ databases">
        <title>Unexpected conservation and global transmission of agrobacterial virulence plasmids.</title>
        <authorList>
            <person name="Weisberg A.J."/>
            <person name="Davis E.W. II"/>
            <person name="Tabima J.R."/>
            <person name="Belcher M.S."/>
            <person name="Miller M."/>
            <person name="Kuo C.-H."/>
            <person name="Loper J.E."/>
            <person name="Grunwald N.J."/>
            <person name="Putnam M.L."/>
            <person name="Chang J.H."/>
        </authorList>
    </citation>
    <scope>NUCLEOTIDE SEQUENCE</scope>
    <source>
        <strain evidence="2">Q15/94</strain>
    </source>
</reference>
<dbReference type="EMBL" id="CP049216">
    <property type="protein sequence ID" value="QTG12168.1"/>
    <property type="molecule type" value="Genomic_DNA"/>
</dbReference>
<dbReference type="Proteomes" id="UP000663946">
    <property type="component" value="Chromosome 1"/>
</dbReference>
<dbReference type="KEGG" id="atf:Ach5_22290"/>
<evidence type="ECO:0000313" key="2">
    <source>
        <dbReference type="EMBL" id="QTG12168.1"/>
    </source>
</evidence>
<reference evidence="1" key="1">
    <citation type="journal article" date="2020" name="Science">
        <title>Unexpected conservation and global transmission of agrobacterial virulence plasmids.</title>
        <authorList>
            <person name="Weisberg A.J."/>
            <person name="Davis E.W. 2nd"/>
            <person name="Tabima J."/>
            <person name="Belcher M.S."/>
            <person name="Miller M."/>
            <person name="Kuo C.H."/>
            <person name="Loper J.E."/>
            <person name="Grunwald N.J."/>
            <person name="Putnam M.L."/>
            <person name="Chang J.H."/>
        </authorList>
    </citation>
    <scope>NUCLEOTIDE SEQUENCE</scope>
    <source>
        <strain evidence="1">17-1853-1a</strain>
    </source>
</reference>
<evidence type="ECO:0000313" key="1">
    <source>
        <dbReference type="EMBL" id="NTC29923.1"/>
    </source>
</evidence>
<accession>A0A1B9U6A0</accession>
<evidence type="ECO:0000313" key="3">
    <source>
        <dbReference type="Proteomes" id="UP000702952"/>
    </source>
</evidence>
<dbReference type="RefSeq" id="WP_025594288.1">
    <property type="nucleotide sequence ID" value="NZ_CP011246.1"/>
</dbReference>
<gene>
    <name evidence="1" type="ORF">G6M46_17465</name>
    <name evidence="2" type="ORF">G6M86_02445</name>
</gene>
<dbReference type="Proteomes" id="UP000702952">
    <property type="component" value="Unassembled WGS sequence"/>
</dbReference>
<dbReference type="AlphaFoldDB" id="A0A1B9U6A0"/>
<sequence length="79" mass="8285">MSDAEKIIVVQFKKGRGGIVPGEMRQASNAASAEKIASAMASRHIGVAAYAVTVDEESGSMTNPRLLVSHGQISDLMPD</sequence>
<proteinExistence type="predicted"/>
<dbReference type="GeneID" id="92771450"/>
<organism evidence="1 3">
    <name type="scientific">Agrobacterium tumefaciens</name>
    <dbReference type="NCBI Taxonomy" id="358"/>
    <lineage>
        <taxon>Bacteria</taxon>
        <taxon>Pseudomonadati</taxon>
        <taxon>Pseudomonadota</taxon>
        <taxon>Alphaproteobacteria</taxon>
        <taxon>Hyphomicrobiales</taxon>
        <taxon>Rhizobiaceae</taxon>
        <taxon>Rhizobium/Agrobacterium group</taxon>
        <taxon>Agrobacterium</taxon>
        <taxon>Agrobacterium tumefaciens complex</taxon>
    </lineage>
</organism>
<name>A0A1B9U6A0_AGRTU</name>
<accession>A0AA86FYI2</accession>
<protein>
    <submittedName>
        <fullName evidence="1">Uncharacterized protein</fullName>
    </submittedName>
</protein>